<gene>
    <name evidence="1" type="ORF">HNQ34_002307</name>
</gene>
<reference evidence="1 2" key="1">
    <citation type="submission" date="2020-08" db="EMBL/GenBank/DDBJ databases">
        <title>Genomic Encyclopedia of Type Strains, Phase IV (KMG-IV): sequencing the most valuable type-strain genomes for metagenomic binning, comparative biology and taxonomic classification.</title>
        <authorList>
            <person name="Goeker M."/>
        </authorList>
    </citation>
    <scope>NUCLEOTIDE SEQUENCE [LARGE SCALE GENOMIC DNA]</scope>
    <source>
        <strain evidence="1 2">DSM 16325</strain>
    </source>
</reference>
<sequence>MGMYQLSTLNHWNVYAKKQQEAWIAPTLLNGWVNFANGYETSGYFKDELGIVHLKGTVKGGTNNIIFYLPIGYRPLARLFFPVRYWTGTQENIGIVQINPDGGVVRTLGTDEVAFDSISFRAGQ</sequence>
<accession>A0A7W8ISV1</accession>
<organism evidence="1 2">
    <name type="scientific">Anoxybacteroides tepidamans</name>
    <dbReference type="NCBI Taxonomy" id="265948"/>
    <lineage>
        <taxon>Bacteria</taxon>
        <taxon>Bacillati</taxon>
        <taxon>Bacillota</taxon>
        <taxon>Bacilli</taxon>
        <taxon>Bacillales</taxon>
        <taxon>Anoxybacillaceae</taxon>
        <taxon>Anoxybacteroides</taxon>
    </lineage>
</organism>
<dbReference type="EMBL" id="JACHEP010000013">
    <property type="protein sequence ID" value="MBB5325207.1"/>
    <property type="molecule type" value="Genomic_DNA"/>
</dbReference>
<protein>
    <submittedName>
        <fullName evidence="1">Uncharacterized protein</fullName>
    </submittedName>
</protein>
<proteinExistence type="predicted"/>
<keyword evidence="2" id="KW-1185">Reference proteome</keyword>
<evidence type="ECO:0000313" key="1">
    <source>
        <dbReference type="EMBL" id="MBB5325207.1"/>
    </source>
</evidence>
<dbReference type="RefSeq" id="WP_183254540.1">
    <property type="nucleotide sequence ID" value="NZ_JACHEP010000013.1"/>
</dbReference>
<comment type="caution">
    <text evidence="1">The sequence shown here is derived from an EMBL/GenBank/DDBJ whole genome shotgun (WGS) entry which is preliminary data.</text>
</comment>
<evidence type="ECO:0000313" key="2">
    <source>
        <dbReference type="Proteomes" id="UP000520011"/>
    </source>
</evidence>
<dbReference type="AlphaFoldDB" id="A0A7W8ISV1"/>
<name>A0A7W8ISV1_9BACL</name>
<dbReference type="Proteomes" id="UP000520011">
    <property type="component" value="Unassembled WGS sequence"/>
</dbReference>